<reference evidence="1 2" key="1">
    <citation type="submission" date="2023-04" db="EMBL/GenBank/DDBJ databases">
        <title>Genome Sequence of Selenomonas sputigena ATCC 33150.</title>
        <authorList>
            <person name="Miller D.P."/>
            <person name="Anvari S."/>
            <person name="Polson S.W."/>
            <person name="Macdonald M."/>
            <person name="Mcdowell J.V."/>
        </authorList>
    </citation>
    <scope>NUCLEOTIDE SEQUENCE [LARGE SCALE GENOMIC DNA]</scope>
    <source>
        <strain evidence="1 2">ATCC 33150</strain>
    </source>
</reference>
<dbReference type="RefSeq" id="WP_368846259.1">
    <property type="nucleotide sequence ID" value="NZ_CP194411.1"/>
</dbReference>
<dbReference type="InterPro" id="IPR021377">
    <property type="entry name" value="DUF3006"/>
</dbReference>
<dbReference type="Proteomes" id="UP001559623">
    <property type="component" value="Unassembled WGS sequence"/>
</dbReference>
<evidence type="ECO:0000313" key="2">
    <source>
        <dbReference type="Proteomes" id="UP001559623"/>
    </source>
</evidence>
<keyword evidence="2" id="KW-1185">Reference proteome</keyword>
<dbReference type="Gene3D" id="6.20.120.50">
    <property type="match status" value="1"/>
</dbReference>
<name>A0ABV3X2U5_9FIRM</name>
<comment type="caution">
    <text evidence="1">The sequence shown here is derived from an EMBL/GenBank/DDBJ whole genome shotgun (WGS) entry which is preliminary data.</text>
</comment>
<dbReference type="Pfam" id="PF11213">
    <property type="entry name" value="DUF3006"/>
    <property type="match status" value="1"/>
</dbReference>
<dbReference type="EMBL" id="JARVLH010000002">
    <property type="protein sequence ID" value="MEX5284521.1"/>
    <property type="molecule type" value="Genomic_DNA"/>
</dbReference>
<evidence type="ECO:0000313" key="1">
    <source>
        <dbReference type="EMBL" id="MEX5284521.1"/>
    </source>
</evidence>
<protein>
    <submittedName>
        <fullName evidence="1">DUF3006 domain-containing protein</fullName>
    </submittedName>
</protein>
<gene>
    <name evidence="1" type="ORF">QCO44_02545</name>
</gene>
<proteinExistence type="predicted"/>
<organism evidence="1 2">
    <name type="scientific">Selenomonas sputigena</name>
    <dbReference type="NCBI Taxonomy" id="69823"/>
    <lineage>
        <taxon>Bacteria</taxon>
        <taxon>Bacillati</taxon>
        <taxon>Bacillota</taxon>
        <taxon>Negativicutes</taxon>
        <taxon>Selenomonadales</taxon>
        <taxon>Selenomonadaceae</taxon>
        <taxon>Selenomonas</taxon>
    </lineage>
</organism>
<sequence length="70" mass="7719">MAFAVIDRFEEGKAVLLVGEEEKKAIFPADELPEGLAEGDYIRLEIALDEARTKEAREEAAALLRDLQGS</sequence>
<accession>A0ABV3X2U5</accession>